<dbReference type="InterPro" id="IPR011009">
    <property type="entry name" value="Kinase-like_dom_sf"/>
</dbReference>
<dbReference type="Gene3D" id="1.10.510.10">
    <property type="entry name" value="Transferase(Phosphotransferase) domain 1"/>
    <property type="match status" value="1"/>
</dbReference>
<evidence type="ECO:0000256" key="2">
    <source>
        <dbReference type="SAM" id="Phobius"/>
    </source>
</evidence>
<dbReference type="InterPro" id="IPR000719">
    <property type="entry name" value="Prot_kinase_dom"/>
</dbReference>
<dbReference type="SMART" id="SM00220">
    <property type="entry name" value="S_TKc"/>
    <property type="match status" value="1"/>
</dbReference>
<feature type="transmembrane region" description="Helical" evidence="2">
    <location>
        <begin position="12"/>
        <end position="29"/>
    </location>
</feature>
<dbReference type="EMBL" id="HBNS01013856">
    <property type="protein sequence ID" value="CAE4600056.1"/>
    <property type="molecule type" value="Transcribed_RNA"/>
</dbReference>
<gene>
    <name evidence="4" type="ORF">DBRI00130_LOCUS11156</name>
</gene>
<feature type="coiled-coil region" evidence="1">
    <location>
        <begin position="376"/>
        <end position="403"/>
    </location>
</feature>
<dbReference type="SUPFAM" id="SSF56112">
    <property type="entry name" value="Protein kinase-like (PK-like)"/>
    <property type="match status" value="1"/>
</dbReference>
<dbReference type="InterPro" id="IPR051681">
    <property type="entry name" value="Ser/Thr_Kinases-Pseudokinases"/>
</dbReference>
<keyword evidence="2" id="KW-0812">Transmembrane</keyword>
<keyword evidence="2" id="KW-0472">Membrane</keyword>
<keyword evidence="2" id="KW-1133">Transmembrane helix</keyword>
<proteinExistence type="predicted"/>
<dbReference type="GO" id="GO:0004674">
    <property type="term" value="F:protein serine/threonine kinase activity"/>
    <property type="evidence" value="ECO:0007669"/>
    <property type="project" value="TreeGrafter"/>
</dbReference>
<feature type="domain" description="Protein kinase" evidence="3">
    <location>
        <begin position="112"/>
        <end position="390"/>
    </location>
</feature>
<organism evidence="4">
    <name type="scientific">Ditylum brightwellii</name>
    <dbReference type="NCBI Taxonomy" id="49249"/>
    <lineage>
        <taxon>Eukaryota</taxon>
        <taxon>Sar</taxon>
        <taxon>Stramenopiles</taxon>
        <taxon>Ochrophyta</taxon>
        <taxon>Bacillariophyta</taxon>
        <taxon>Mediophyceae</taxon>
        <taxon>Lithodesmiophycidae</taxon>
        <taxon>Lithodesmiales</taxon>
        <taxon>Lithodesmiaceae</taxon>
        <taxon>Ditylum</taxon>
    </lineage>
</organism>
<dbReference type="Pfam" id="PF00069">
    <property type="entry name" value="Pkinase"/>
    <property type="match status" value="1"/>
</dbReference>
<dbReference type="GO" id="GO:0005524">
    <property type="term" value="F:ATP binding"/>
    <property type="evidence" value="ECO:0007669"/>
    <property type="project" value="InterPro"/>
</dbReference>
<dbReference type="PANTHER" id="PTHR44329">
    <property type="entry name" value="SERINE/THREONINE-PROTEIN KINASE TNNI3K-RELATED"/>
    <property type="match status" value="1"/>
</dbReference>
<sequence>MKHKQTKKAVRIPNCYVLSLVIGLAIYAACLNTSISKQSIPKRVVYLENKDFTRMPTIQWSDFDRKASTQHEHSNKDVENPLVYAETKDCKYMKQWQTQSFPICNALHETNLLSAWYVASGGQNNVWELEDDIPTEDNLIALKTMKYNDPRTKERLLKYNVAALIHERLTSSRHIATMYAFCGTSSLHEFSYYPDLSKQIEIWHAEHSAQEEYPGSIDTIRLLRIAVDVATAISDLHTFDGEAQATVAHGDLAGDQIIFVDGVYKLTDFEWAFFLRWNEKLDKVCPVSDNHLIDTSAPEETIHHHRTEKADVFSMGHIFYSILTGEDVYELNINHYLVAQGVRPFIPRHFYESEDDVHKVLLGAIERCWVGDPTERASAKVIAEDLRKDLERIEEERQSLDGVRWTIE</sequence>
<name>A0A7S4R0S3_9STRA</name>
<reference evidence="4" key="1">
    <citation type="submission" date="2021-01" db="EMBL/GenBank/DDBJ databases">
        <authorList>
            <person name="Corre E."/>
            <person name="Pelletier E."/>
            <person name="Niang G."/>
            <person name="Scheremetjew M."/>
            <person name="Finn R."/>
            <person name="Kale V."/>
            <person name="Holt S."/>
            <person name="Cochrane G."/>
            <person name="Meng A."/>
            <person name="Brown T."/>
            <person name="Cohen L."/>
        </authorList>
    </citation>
    <scope>NUCLEOTIDE SEQUENCE</scope>
    <source>
        <strain evidence="4">GSO104</strain>
    </source>
</reference>
<dbReference type="PROSITE" id="PS50011">
    <property type="entry name" value="PROTEIN_KINASE_DOM"/>
    <property type="match status" value="1"/>
</dbReference>
<accession>A0A7S4R0S3</accession>
<protein>
    <recommendedName>
        <fullName evidence="3">Protein kinase domain-containing protein</fullName>
    </recommendedName>
</protein>
<evidence type="ECO:0000259" key="3">
    <source>
        <dbReference type="PROSITE" id="PS50011"/>
    </source>
</evidence>
<dbReference type="AlphaFoldDB" id="A0A7S4R0S3"/>
<evidence type="ECO:0000313" key="4">
    <source>
        <dbReference type="EMBL" id="CAE4600056.1"/>
    </source>
</evidence>
<dbReference type="PANTHER" id="PTHR44329:SF214">
    <property type="entry name" value="PROTEIN KINASE DOMAIN-CONTAINING PROTEIN"/>
    <property type="match status" value="1"/>
</dbReference>
<evidence type="ECO:0000256" key="1">
    <source>
        <dbReference type="SAM" id="Coils"/>
    </source>
</evidence>
<keyword evidence="1" id="KW-0175">Coiled coil</keyword>